<feature type="compositionally biased region" description="Acidic residues" evidence="1">
    <location>
        <begin position="309"/>
        <end position="327"/>
    </location>
</feature>
<evidence type="ECO:0000313" key="2">
    <source>
        <dbReference type="EMBL" id="KGB42135.1"/>
    </source>
</evidence>
<name>A0A095A480_SCHHA</name>
<feature type="compositionally biased region" description="Low complexity" evidence="1">
    <location>
        <begin position="292"/>
        <end position="305"/>
    </location>
</feature>
<protein>
    <submittedName>
        <fullName evidence="2">Uncharacterized protein</fullName>
    </submittedName>
</protein>
<dbReference type="AlphaFoldDB" id="A0A095A480"/>
<accession>A0A095A480</accession>
<gene>
    <name evidence="2" type="ORF">MS3_10733</name>
</gene>
<reference evidence="2" key="1">
    <citation type="journal article" date="2012" name="Nat. Genet.">
        <title>Whole-genome sequence of Schistosoma haematobium.</title>
        <authorList>
            <person name="Young N.D."/>
            <person name="Jex A.R."/>
            <person name="Li B."/>
            <person name="Liu S."/>
            <person name="Yang L."/>
            <person name="Xiong Z."/>
            <person name="Li Y."/>
            <person name="Cantacessi C."/>
            <person name="Hall R.S."/>
            <person name="Xu X."/>
            <person name="Chen F."/>
            <person name="Wu X."/>
            <person name="Zerlotini A."/>
            <person name="Oliveira G."/>
            <person name="Hofmann A."/>
            <person name="Zhang G."/>
            <person name="Fang X."/>
            <person name="Kang Y."/>
            <person name="Campbell B.E."/>
            <person name="Loukas A."/>
            <person name="Ranganathan S."/>
            <person name="Rollinson D."/>
            <person name="Rinaldi G."/>
            <person name="Brindley P.J."/>
            <person name="Yang H."/>
            <person name="Wang J."/>
            <person name="Wang J."/>
            <person name="Gasser R.B."/>
        </authorList>
    </citation>
    <scope>NUCLEOTIDE SEQUENCE [LARGE SCALE GENOMIC DNA]</scope>
</reference>
<sequence>MGQGVVCHFRGINLFTVCRLLLSKHGKDAQVNWLTSGSVDHIFTLGNSLLINIKYLTKLPSLTTSSNYTLPIRVLEELFNILIGTCSSTKISLYSKQLYFSIEWICRHLSKHHYFNHLAYFMDQQLPTTTGGYLRNFTTQSQVFDPVEFFKLPKTRSFINLIIAPLKCAFNLSDNDSPFSNPMVDLYRELVFTALNDILISTIDDHNTYIIGERVILSVGMEMFKLPNLHQIVIHGCLTAVENENSQLNTEQQRQKQQPHNGTISLIPSINLLHLFVTVAIPGMLVKCDPTTTTSSSTVHTTESSMIQDTDDDDNHEEAVTEEEGGDESLPVLLATESYTHYTWSGSPLEAAITIRFVARILMSCLTEPHLPIVRPITDPKPINSIYSQYTIYLRCLWKLIENTKCLNKSTLNYSNTNMSTLFNILCSGELPTHLVELQSEPSRGGCGFRADELLQVGARLRDLMLGLIDLSHPDQVPKQTRCNLQTDTHCAESMEQPNYGAVLRRIEQWVEIADLGSSPIGDLMMRNYTQWVKHFLK</sequence>
<organism evidence="2">
    <name type="scientific">Schistosoma haematobium</name>
    <name type="common">Blood fluke</name>
    <dbReference type="NCBI Taxonomy" id="6185"/>
    <lineage>
        <taxon>Eukaryota</taxon>
        <taxon>Metazoa</taxon>
        <taxon>Spiralia</taxon>
        <taxon>Lophotrochozoa</taxon>
        <taxon>Platyhelminthes</taxon>
        <taxon>Trematoda</taxon>
        <taxon>Digenea</taxon>
        <taxon>Strigeidida</taxon>
        <taxon>Schistosomatoidea</taxon>
        <taxon>Schistosomatidae</taxon>
        <taxon>Schistosoma</taxon>
    </lineage>
</organism>
<proteinExistence type="predicted"/>
<dbReference type="EMBL" id="KL252481">
    <property type="protein sequence ID" value="KGB42135.1"/>
    <property type="molecule type" value="Genomic_DNA"/>
</dbReference>
<evidence type="ECO:0000256" key="1">
    <source>
        <dbReference type="SAM" id="MobiDB-lite"/>
    </source>
</evidence>
<feature type="region of interest" description="Disordered" evidence="1">
    <location>
        <begin position="292"/>
        <end position="327"/>
    </location>
</feature>